<dbReference type="Gene3D" id="1.20.1250.20">
    <property type="entry name" value="MFS general substrate transporter like domains"/>
    <property type="match status" value="1"/>
</dbReference>
<dbReference type="EMBL" id="LGUT01000143">
    <property type="protein sequence ID" value="KOG91670.1"/>
    <property type="molecule type" value="Genomic_DNA"/>
</dbReference>
<feature type="transmembrane region" description="Helical" evidence="8">
    <location>
        <begin position="87"/>
        <end position="105"/>
    </location>
</feature>
<dbReference type="Proteomes" id="UP000037020">
    <property type="component" value="Unassembled WGS sequence"/>
</dbReference>
<organism evidence="9 10">
    <name type="scientific">Streptomyces varsoviensis</name>
    <dbReference type="NCBI Taxonomy" id="67373"/>
    <lineage>
        <taxon>Bacteria</taxon>
        <taxon>Bacillati</taxon>
        <taxon>Actinomycetota</taxon>
        <taxon>Actinomycetes</taxon>
        <taxon>Kitasatosporales</taxon>
        <taxon>Streptomycetaceae</taxon>
        <taxon>Streptomyces</taxon>
    </lineage>
</organism>
<evidence type="ECO:0000256" key="4">
    <source>
        <dbReference type="ARBA" id="ARBA00022692"/>
    </source>
</evidence>
<evidence type="ECO:0000256" key="5">
    <source>
        <dbReference type="ARBA" id="ARBA00022989"/>
    </source>
</evidence>
<feature type="transmembrane region" description="Helical" evidence="8">
    <location>
        <begin position="111"/>
        <end position="133"/>
    </location>
</feature>
<name>A0ABR5JE45_9ACTN</name>
<accession>A0ABR5JE45</accession>
<feature type="transmembrane region" description="Helical" evidence="8">
    <location>
        <begin position="145"/>
        <end position="172"/>
    </location>
</feature>
<reference evidence="9 10" key="1">
    <citation type="submission" date="2015-07" db="EMBL/GenBank/DDBJ databases">
        <authorList>
            <person name="Ju K.-S."/>
            <person name="Doroghazi J.R."/>
            <person name="Metcalf W.W."/>
        </authorList>
    </citation>
    <scope>NUCLEOTIDE SEQUENCE [LARGE SCALE GENOMIC DNA]</scope>
    <source>
        <strain evidence="9 10">NRRL B-3589</strain>
    </source>
</reference>
<keyword evidence="6 8" id="KW-0472">Membrane</keyword>
<keyword evidence="5 8" id="KW-1133">Transmembrane helix</keyword>
<feature type="transmembrane region" description="Helical" evidence="8">
    <location>
        <begin position="267"/>
        <end position="294"/>
    </location>
</feature>
<sequence length="454" mass="47009">MGESFRRTAAGRSGLRTDPKQRTLLYSVALDTVGTGVFLPLSLLFFLNVQHMSAAAAGTAVTVGSLLSFLVIPPAGRLVQLIGPKRCLMLSNALSVIGYGSYFFASTGLRVIGAAFIVMAAARLYGAAWPSAVARVASKDRLPQWFSFINFLKTTCLGLGAVASTGLLAALGPGGLKLALGANCLSSLAAGALVLRTRVPDGYEGRVGRDSHDERRDARDSPDGRRVGRDGPEGSEGSDRSDGQEKPRPARSRSRSTFGSALRDMPFMALVTSQTMLSVAWLIPTVAFPVYLVHELGLPAYWPAAVVATRYAVIACVQLPLGARLAGWTRGRVLLVAIAVVEAAVLVTLAIPLVPGAAQGFVAAAATALLAVAEAASKPTAAAAAVALAPDRDEGPYMAVFQLTWTVSYAVGPAVIGWGLGNAVGMWCALGACVLVSGAVQALVTRRAPAPAPA</sequence>
<evidence type="ECO:0000256" key="1">
    <source>
        <dbReference type="ARBA" id="ARBA00004651"/>
    </source>
</evidence>
<evidence type="ECO:0000313" key="10">
    <source>
        <dbReference type="Proteomes" id="UP000037020"/>
    </source>
</evidence>
<evidence type="ECO:0000256" key="3">
    <source>
        <dbReference type="ARBA" id="ARBA00022475"/>
    </source>
</evidence>
<dbReference type="PANTHER" id="PTHR23517">
    <property type="entry name" value="RESISTANCE PROTEIN MDTM, PUTATIVE-RELATED-RELATED"/>
    <property type="match status" value="1"/>
</dbReference>
<evidence type="ECO:0000256" key="6">
    <source>
        <dbReference type="ARBA" id="ARBA00023136"/>
    </source>
</evidence>
<comment type="subcellular location">
    <subcellularLocation>
        <location evidence="1">Cell membrane</location>
        <topology evidence="1">Multi-pass membrane protein</topology>
    </subcellularLocation>
</comment>
<keyword evidence="2" id="KW-0813">Transport</keyword>
<feature type="compositionally biased region" description="Basic and acidic residues" evidence="7">
    <location>
        <begin position="204"/>
        <end position="248"/>
    </location>
</feature>
<evidence type="ECO:0000256" key="7">
    <source>
        <dbReference type="SAM" id="MobiDB-lite"/>
    </source>
</evidence>
<dbReference type="InterPro" id="IPR036259">
    <property type="entry name" value="MFS_trans_sf"/>
</dbReference>
<protein>
    <submittedName>
        <fullName evidence="9">Transporter</fullName>
    </submittedName>
</protein>
<feature type="transmembrane region" description="Helical" evidence="8">
    <location>
        <begin position="397"/>
        <end position="418"/>
    </location>
</feature>
<feature type="transmembrane region" description="Helical" evidence="8">
    <location>
        <begin position="24"/>
        <end position="47"/>
    </location>
</feature>
<dbReference type="InterPro" id="IPR011701">
    <property type="entry name" value="MFS"/>
</dbReference>
<dbReference type="SUPFAM" id="SSF103473">
    <property type="entry name" value="MFS general substrate transporter"/>
    <property type="match status" value="1"/>
</dbReference>
<feature type="region of interest" description="Disordered" evidence="7">
    <location>
        <begin position="204"/>
        <end position="258"/>
    </location>
</feature>
<keyword evidence="10" id="KW-1185">Reference proteome</keyword>
<gene>
    <name evidence="9" type="ORF">ADK38_01890</name>
</gene>
<evidence type="ECO:0000313" key="9">
    <source>
        <dbReference type="EMBL" id="KOG91670.1"/>
    </source>
</evidence>
<feature type="transmembrane region" description="Helical" evidence="8">
    <location>
        <begin position="300"/>
        <end position="321"/>
    </location>
</feature>
<feature type="transmembrane region" description="Helical" evidence="8">
    <location>
        <begin position="53"/>
        <end position="75"/>
    </location>
</feature>
<evidence type="ECO:0000256" key="2">
    <source>
        <dbReference type="ARBA" id="ARBA00022448"/>
    </source>
</evidence>
<dbReference type="Pfam" id="PF07690">
    <property type="entry name" value="MFS_1"/>
    <property type="match status" value="1"/>
</dbReference>
<dbReference type="PANTHER" id="PTHR23517:SF2">
    <property type="entry name" value="MULTIDRUG RESISTANCE PROTEIN MDTH"/>
    <property type="match status" value="1"/>
</dbReference>
<proteinExistence type="predicted"/>
<comment type="caution">
    <text evidence="9">The sequence shown here is derived from an EMBL/GenBank/DDBJ whole genome shotgun (WGS) entry which is preliminary data.</text>
</comment>
<feature type="transmembrane region" description="Helical" evidence="8">
    <location>
        <begin position="178"/>
        <end position="195"/>
    </location>
</feature>
<keyword evidence="4 8" id="KW-0812">Transmembrane</keyword>
<evidence type="ECO:0000256" key="8">
    <source>
        <dbReference type="SAM" id="Phobius"/>
    </source>
</evidence>
<keyword evidence="3" id="KW-1003">Cell membrane</keyword>
<feature type="transmembrane region" description="Helical" evidence="8">
    <location>
        <begin position="333"/>
        <end position="351"/>
    </location>
</feature>
<dbReference type="InterPro" id="IPR050171">
    <property type="entry name" value="MFS_Transporters"/>
</dbReference>
<feature type="transmembrane region" description="Helical" evidence="8">
    <location>
        <begin position="424"/>
        <end position="444"/>
    </location>
</feature>